<reference evidence="2" key="1">
    <citation type="submission" date="2016-03" db="EMBL/GenBank/DDBJ databases">
        <title>Draft genome sequence of Rosellinia necatrix.</title>
        <authorList>
            <person name="Kanematsu S."/>
        </authorList>
    </citation>
    <scope>NUCLEOTIDE SEQUENCE [LARGE SCALE GENOMIC DNA]</scope>
    <source>
        <strain evidence="2">W97</strain>
    </source>
</reference>
<dbReference type="EMBL" id="DF977457">
    <property type="protein sequence ID" value="GAP88739.1"/>
    <property type="molecule type" value="Genomic_DNA"/>
</dbReference>
<dbReference type="OrthoDB" id="5030973at2759"/>
<evidence type="ECO:0000313" key="3">
    <source>
        <dbReference type="Proteomes" id="UP000054516"/>
    </source>
</evidence>
<accession>A0A1W2TKG6</accession>
<evidence type="ECO:0000313" key="2">
    <source>
        <dbReference type="EMBL" id="GAP88739.1"/>
    </source>
</evidence>
<dbReference type="Proteomes" id="UP000054516">
    <property type="component" value="Unassembled WGS sequence"/>
</dbReference>
<gene>
    <name evidence="2" type="ORF">SAMD00023353_1201570</name>
</gene>
<sequence>MTSSTSTGGLSLFIDLSPEGDGGAYRIKNAPGEINRSDIVDRGDSLVVQADLIAAIHGKAVDKDTPRGGPATLIVTDFWFSPGRQSRRFTWARITFTFHGEGADAGPSVTNVAPKGHFSLHPMPVQIEKERSAEVSLEAPVGPVVPGASFGWALKKAFEKTDQVSLSGITRLQGRDFGPKNTAIWTLMENSTAESGIPTRLRTAILLKRKTCQTKFRASVNIEVDADLVSKTGFVVKRLLGKIPKDDPVVFDSAFSLESEDVEVNNGNLGEDLDGHCRVETTTRLRGDGTLAKADEGSGKAGGLQPKSEAGEKSPSNE</sequence>
<organism evidence="2">
    <name type="scientific">Rosellinia necatrix</name>
    <name type="common">White root-rot fungus</name>
    <dbReference type="NCBI Taxonomy" id="77044"/>
    <lineage>
        <taxon>Eukaryota</taxon>
        <taxon>Fungi</taxon>
        <taxon>Dikarya</taxon>
        <taxon>Ascomycota</taxon>
        <taxon>Pezizomycotina</taxon>
        <taxon>Sordariomycetes</taxon>
        <taxon>Xylariomycetidae</taxon>
        <taxon>Xylariales</taxon>
        <taxon>Xylariaceae</taxon>
        <taxon>Rosellinia</taxon>
    </lineage>
</organism>
<protein>
    <submittedName>
        <fullName evidence="2">Uncharacterized protein</fullName>
    </submittedName>
</protein>
<dbReference type="STRING" id="77044.A0A1W2TKG6"/>
<evidence type="ECO:0000256" key="1">
    <source>
        <dbReference type="SAM" id="MobiDB-lite"/>
    </source>
</evidence>
<name>A0A1W2TKG6_ROSNE</name>
<dbReference type="OMA" id="DFVCVPY"/>
<proteinExistence type="predicted"/>
<feature type="compositionally biased region" description="Basic and acidic residues" evidence="1">
    <location>
        <begin position="284"/>
        <end position="298"/>
    </location>
</feature>
<keyword evidence="3" id="KW-1185">Reference proteome</keyword>
<feature type="region of interest" description="Disordered" evidence="1">
    <location>
        <begin position="284"/>
        <end position="318"/>
    </location>
</feature>
<dbReference type="AlphaFoldDB" id="A0A1W2TKG6"/>